<comment type="caution">
    <text evidence="1">The sequence shown here is derived from an EMBL/GenBank/DDBJ whole genome shotgun (WGS) entry which is preliminary data.</text>
</comment>
<organism evidence="1 2">
    <name type="scientific">Prevotella heparinolytica</name>
    <dbReference type="NCBI Taxonomy" id="28113"/>
    <lineage>
        <taxon>Bacteria</taxon>
        <taxon>Pseudomonadati</taxon>
        <taxon>Bacteroidota</taxon>
        <taxon>Bacteroidia</taxon>
        <taxon>Bacteroidales</taxon>
        <taxon>Bacteroidaceae</taxon>
        <taxon>Bacteroides</taxon>
    </lineage>
</organism>
<reference evidence="1 2" key="1">
    <citation type="submission" date="2018-11" db="EMBL/GenBank/DDBJ databases">
        <title>Genomes From Bacteria Associated with the Canine Oral Cavity: a Test Case for Automated Genome-Based Taxonomic Assignment.</title>
        <authorList>
            <person name="Coil D.A."/>
            <person name="Jospin G."/>
            <person name="Darling A.E."/>
            <person name="Wallis C."/>
            <person name="Davis I.J."/>
            <person name="Harris S."/>
            <person name="Eisen J.A."/>
            <person name="Holcombe L.J."/>
            <person name="O'Flynn C."/>
        </authorList>
    </citation>
    <scope>NUCLEOTIDE SEQUENCE [LARGE SCALE GENOMIC DNA]</scope>
    <source>
        <strain evidence="1 2">OH1047_COT-310</strain>
    </source>
</reference>
<dbReference type="Gene3D" id="3.10.450.620">
    <property type="entry name" value="JHP933, nucleotidyltransferase-like core domain"/>
    <property type="match status" value="1"/>
</dbReference>
<keyword evidence="2" id="KW-1185">Reference proteome</keyword>
<name>A0A3P2A6H2_9BACE</name>
<keyword evidence="1" id="KW-0808">Transferase</keyword>
<dbReference type="Pfam" id="PF08843">
    <property type="entry name" value="AbiEii"/>
    <property type="match status" value="1"/>
</dbReference>
<dbReference type="InterPro" id="IPR014942">
    <property type="entry name" value="AbiEii"/>
</dbReference>
<accession>A0A3P2A6H2</accession>
<evidence type="ECO:0000313" key="1">
    <source>
        <dbReference type="EMBL" id="RRD90476.1"/>
    </source>
</evidence>
<evidence type="ECO:0000313" key="2">
    <source>
        <dbReference type="Proteomes" id="UP000279562"/>
    </source>
</evidence>
<dbReference type="GO" id="GO:0016740">
    <property type="term" value="F:transferase activity"/>
    <property type="evidence" value="ECO:0007669"/>
    <property type="project" value="UniProtKB-KW"/>
</dbReference>
<dbReference type="Proteomes" id="UP000279562">
    <property type="component" value="Unassembled WGS sequence"/>
</dbReference>
<dbReference type="EMBL" id="RQYF01000035">
    <property type="protein sequence ID" value="RRD90476.1"/>
    <property type="molecule type" value="Genomic_DNA"/>
</dbReference>
<proteinExistence type="predicted"/>
<protein>
    <submittedName>
        <fullName evidence="1">Nucleotidyl transferase AbiEii/AbiGii toxin family protein</fullName>
    </submittedName>
</protein>
<gene>
    <name evidence="1" type="ORF">EII33_08230</name>
</gene>
<sequence>MMNWLSNSIENRRAMLQQAAEAENLPEYAIEKDWWVTMVIKALFQSECAGYLLFKGGTSLSKGWQLIQRFSEDIDLAINYQYFKESIENNNQLKTLRKQCRKYIIDTLVEDIDSRMKSIGLFDYRIYPITEQDGIAISTDSDPTEIMIEYSPIVEEQSGYLRPTVKVEISCLSMKEPFEEKVISTIIGKHFPDADRDSTAVIPTVLPSRTFLEKAFLLCEEFQKEKPRSLRMSRHLYDLEKLMDTEFGQQALADSALYRAIVEHRRKFYHVSYADYDKDYPDKIEFYPPVECIKDWENDYAALQESFIYGNNISFGQLLLRIKELQQRFRSIGTMSK</sequence>
<dbReference type="AlphaFoldDB" id="A0A3P2A6H2"/>